<dbReference type="AlphaFoldDB" id="A0A915YBL6"/>
<dbReference type="KEGG" id="aup:AsAng_0007890"/>
<evidence type="ECO:0000313" key="2">
    <source>
        <dbReference type="EMBL" id="BDS10083.1"/>
    </source>
</evidence>
<sequence>MLYFLFCLLFAVTAAANPIEPIIVTEQTLQINGEQRFFFAFEAGDEMLIDLSMLKGKSIKEFEILKYPESSKFQTLHLEELNGKKIRVFDRAVYEFRLKSGGAKRLRFKIQRVPYSSARINFDTHVKWKTVTDSIRRNYSEKINVIYDTTYLTKYRKVLQKTNLNVIDVANQEERVHSRTNLTNDNVNTLTFNLPPSKKELLFEKKVIGWAYWIGVGQEGTENYNRELKKFLQTAATKVVTKNLLAGLALGIYAVTLNPPKGENIHYELTVQHKQKNQQVAKGNITSTFGRELQFLEGKVIVKLDNDNFINGLNVKVKISAVVEEQYYRMEGYQVRQITPIELKNIKGRVVLRKREVPVINAW</sequence>
<feature type="signal peptide" evidence="1">
    <location>
        <begin position="1"/>
        <end position="16"/>
    </location>
</feature>
<keyword evidence="3" id="KW-1185">Reference proteome</keyword>
<evidence type="ECO:0008006" key="4">
    <source>
        <dbReference type="Google" id="ProtNLM"/>
    </source>
</evidence>
<reference evidence="2" key="1">
    <citation type="submission" date="2022-09" db="EMBL/GenBank/DDBJ databases">
        <title>Aureispira anguillicida sp. nov., isolated from Leptocephalus of Japanese eel Anguilla japonica.</title>
        <authorList>
            <person name="Yuasa K."/>
            <person name="Mekata T."/>
            <person name="Ikunari K."/>
        </authorList>
    </citation>
    <scope>NUCLEOTIDE SEQUENCE</scope>
    <source>
        <strain evidence="2">EL160426</strain>
    </source>
</reference>
<gene>
    <name evidence="2" type="ORF">AsAng_0007890</name>
</gene>
<dbReference type="Proteomes" id="UP001060919">
    <property type="component" value="Chromosome"/>
</dbReference>
<evidence type="ECO:0000256" key="1">
    <source>
        <dbReference type="SAM" id="SignalP"/>
    </source>
</evidence>
<organism evidence="2 3">
    <name type="scientific">Aureispira anguillae</name>
    <dbReference type="NCBI Taxonomy" id="2864201"/>
    <lineage>
        <taxon>Bacteria</taxon>
        <taxon>Pseudomonadati</taxon>
        <taxon>Bacteroidota</taxon>
        <taxon>Saprospiria</taxon>
        <taxon>Saprospirales</taxon>
        <taxon>Saprospiraceae</taxon>
        <taxon>Aureispira</taxon>
    </lineage>
</organism>
<name>A0A915YBL6_9BACT</name>
<dbReference type="EMBL" id="AP026867">
    <property type="protein sequence ID" value="BDS10083.1"/>
    <property type="molecule type" value="Genomic_DNA"/>
</dbReference>
<dbReference type="RefSeq" id="WP_264791420.1">
    <property type="nucleotide sequence ID" value="NZ_AP026867.1"/>
</dbReference>
<protein>
    <recommendedName>
        <fullName evidence="4">Oxygen tolerance</fullName>
    </recommendedName>
</protein>
<accession>A0A915YBL6</accession>
<feature type="chain" id="PRO_5037388570" description="Oxygen tolerance" evidence="1">
    <location>
        <begin position="17"/>
        <end position="363"/>
    </location>
</feature>
<evidence type="ECO:0000313" key="3">
    <source>
        <dbReference type="Proteomes" id="UP001060919"/>
    </source>
</evidence>
<keyword evidence="1" id="KW-0732">Signal</keyword>
<proteinExistence type="predicted"/>